<evidence type="ECO:0000313" key="1">
    <source>
        <dbReference type="EMBL" id="MQM07144.1"/>
    </source>
</evidence>
<protein>
    <submittedName>
        <fullName evidence="1">Uncharacterized protein</fullName>
    </submittedName>
</protein>
<comment type="caution">
    <text evidence="1">The sequence shown here is derived from an EMBL/GenBank/DDBJ whole genome shotgun (WGS) entry which is preliminary data.</text>
</comment>
<dbReference type="EMBL" id="NMUH01003804">
    <property type="protein sequence ID" value="MQM07144.1"/>
    <property type="molecule type" value="Genomic_DNA"/>
</dbReference>
<organism evidence="1 2">
    <name type="scientific">Colocasia esculenta</name>
    <name type="common">Wild taro</name>
    <name type="synonym">Arum esculentum</name>
    <dbReference type="NCBI Taxonomy" id="4460"/>
    <lineage>
        <taxon>Eukaryota</taxon>
        <taxon>Viridiplantae</taxon>
        <taxon>Streptophyta</taxon>
        <taxon>Embryophyta</taxon>
        <taxon>Tracheophyta</taxon>
        <taxon>Spermatophyta</taxon>
        <taxon>Magnoliopsida</taxon>
        <taxon>Liliopsida</taxon>
        <taxon>Araceae</taxon>
        <taxon>Aroideae</taxon>
        <taxon>Colocasieae</taxon>
        <taxon>Colocasia</taxon>
    </lineage>
</organism>
<dbReference type="AlphaFoldDB" id="A0A843WT34"/>
<gene>
    <name evidence="1" type="ORF">Taro_039980</name>
</gene>
<name>A0A843WT34_COLES</name>
<reference evidence="1" key="1">
    <citation type="submission" date="2017-07" db="EMBL/GenBank/DDBJ databases">
        <title>Taro Niue Genome Assembly and Annotation.</title>
        <authorList>
            <person name="Atibalentja N."/>
            <person name="Keating K."/>
            <person name="Fields C.J."/>
        </authorList>
    </citation>
    <scope>NUCLEOTIDE SEQUENCE</scope>
    <source>
        <strain evidence="1">Niue_2</strain>
        <tissue evidence="1">Leaf</tissue>
    </source>
</reference>
<sequence length="120" mass="13716">MVETIRHQIMEMGGRRRIEAANWETTLCPNIEKVLAKIISNARQNSVIPSDGRLFEVVFQAIKHIFKGGEIHISWLHYFLENTSNPTEIQVLRYMNLWGAVCPMFAPPLCSSPRSVACLF</sequence>
<accession>A0A843WT34</accession>
<keyword evidence="2" id="KW-1185">Reference proteome</keyword>
<evidence type="ECO:0000313" key="2">
    <source>
        <dbReference type="Proteomes" id="UP000652761"/>
    </source>
</evidence>
<dbReference type="Proteomes" id="UP000652761">
    <property type="component" value="Unassembled WGS sequence"/>
</dbReference>
<proteinExistence type="predicted"/>